<dbReference type="GO" id="GO:0032259">
    <property type="term" value="P:methylation"/>
    <property type="evidence" value="ECO:0007669"/>
    <property type="project" value="UniProtKB-KW"/>
</dbReference>
<dbReference type="Proteomes" id="UP000190027">
    <property type="component" value="Unassembled WGS sequence"/>
</dbReference>
<dbReference type="Pfam" id="PF05711">
    <property type="entry name" value="TylF"/>
    <property type="match status" value="1"/>
</dbReference>
<sequence length="239" mass="27656">MSSQTEQSVSDLVEAAVRLLAHGSPEDWNRHYREKSFQEHFLPRAKDALLFDFDYQNRQVLYQCINGRFIQKEPIDYLEFGVWQGVSFSHWLNINTHASSRFFGFDSFEGLPEDWNRGAPKGTFSQKGAVPTIEDPRATFVKGLFQQSIPPFLDGFAVQNRLVIHFDADLYSSTLYTMMALDRFITPGTIFLFDEFTAEKYTCEYAALHDYCAACYRDYKVLCSRKDYVKLAIEIVVPE</sequence>
<dbReference type="InterPro" id="IPR029063">
    <property type="entry name" value="SAM-dependent_MTases_sf"/>
</dbReference>
<protein>
    <submittedName>
        <fullName evidence="1">Macrocin-O-methyltransferase (TylF)</fullName>
    </submittedName>
</protein>
<gene>
    <name evidence="1" type="ORF">SAMN02745704_00896</name>
</gene>
<accession>A0A1T4WHT2</accession>
<dbReference type="GO" id="GO:0008168">
    <property type="term" value="F:methyltransferase activity"/>
    <property type="evidence" value="ECO:0007669"/>
    <property type="project" value="UniProtKB-KW"/>
</dbReference>
<proteinExistence type="predicted"/>
<evidence type="ECO:0000313" key="1">
    <source>
        <dbReference type="EMBL" id="SKA76896.1"/>
    </source>
</evidence>
<dbReference type="EMBL" id="FUYC01000003">
    <property type="protein sequence ID" value="SKA76896.1"/>
    <property type="molecule type" value="Genomic_DNA"/>
</dbReference>
<keyword evidence="1" id="KW-0489">Methyltransferase</keyword>
<dbReference type="Gene3D" id="3.40.50.150">
    <property type="entry name" value="Vaccinia Virus protein VP39"/>
    <property type="match status" value="1"/>
</dbReference>
<organism evidence="1 2">
    <name type="scientific">Paucidesulfovibrio gracilis DSM 16080</name>
    <dbReference type="NCBI Taxonomy" id="1121449"/>
    <lineage>
        <taxon>Bacteria</taxon>
        <taxon>Pseudomonadati</taxon>
        <taxon>Thermodesulfobacteriota</taxon>
        <taxon>Desulfovibrionia</taxon>
        <taxon>Desulfovibrionales</taxon>
        <taxon>Desulfovibrionaceae</taxon>
        <taxon>Paucidesulfovibrio</taxon>
    </lineage>
</organism>
<name>A0A1T4WHT2_9BACT</name>
<keyword evidence="1" id="KW-0808">Transferase</keyword>
<keyword evidence="2" id="KW-1185">Reference proteome</keyword>
<dbReference type="PANTHER" id="PTHR40036">
    <property type="entry name" value="MACROCIN O-METHYLTRANSFERASE"/>
    <property type="match status" value="1"/>
</dbReference>
<evidence type="ECO:0000313" key="2">
    <source>
        <dbReference type="Proteomes" id="UP000190027"/>
    </source>
</evidence>
<dbReference type="InterPro" id="IPR008884">
    <property type="entry name" value="TylF_MeTrfase"/>
</dbReference>
<dbReference type="AlphaFoldDB" id="A0A1T4WHT2"/>
<reference evidence="1 2" key="1">
    <citation type="submission" date="2017-02" db="EMBL/GenBank/DDBJ databases">
        <authorList>
            <person name="Peterson S.W."/>
        </authorList>
    </citation>
    <scope>NUCLEOTIDE SEQUENCE [LARGE SCALE GENOMIC DNA]</scope>
    <source>
        <strain evidence="1 2">DSM 16080</strain>
    </source>
</reference>
<dbReference type="PANTHER" id="PTHR40036:SF1">
    <property type="entry name" value="MACROCIN O-METHYLTRANSFERASE"/>
    <property type="match status" value="1"/>
</dbReference>
<dbReference type="STRING" id="1121449.SAMN02745704_00896"/>